<protein>
    <submittedName>
        <fullName evidence="1">Uncharacterized protein</fullName>
    </submittedName>
</protein>
<name>A0A829GBZ2_LACPA</name>
<accession>A0A829GBZ2</accession>
<reference evidence="1 2" key="1">
    <citation type="journal article" date="2013" name="PLoS ONE">
        <title>Lactobacillus paracasei comparative genomics: towards species pan-genome definition and exploitation of diversity.</title>
        <authorList>
            <person name="Smokvina T."/>
            <person name="Wels M."/>
            <person name="Polka J."/>
            <person name="Chervaux C."/>
            <person name="Brisse S."/>
            <person name="Boekhorst J."/>
            <person name="van Hylckama Vlieg J.E."/>
            <person name="Siezen R.J."/>
        </authorList>
    </citation>
    <scope>NUCLEOTIDE SEQUENCE [LARGE SCALE GENOMIC DNA]</scope>
    <source>
        <strain evidence="1 2">Lpp123</strain>
    </source>
</reference>
<dbReference type="EMBL" id="ANJW01000963">
    <property type="protein sequence ID" value="EPC48791.1"/>
    <property type="molecule type" value="Genomic_DNA"/>
</dbReference>
<dbReference type="AlphaFoldDB" id="A0A829GBZ2"/>
<sequence>MMTHFLYLVLLIATYFGREKQPVIKLTTALFLPTKTKRHWYQQQRI</sequence>
<gene>
    <name evidence="1" type="ORF">Lpp123_16410</name>
</gene>
<comment type="caution">
    <text evidence="1">The sequence shown here is derived from an EMBL/GenBank/DDBJ whole genome shotgun (WGS) entry which is preliminary data.</text>
</comment>
<proteinExistence type="predicted"/>
<evidence type="ECO:0000313" key="2">
    <source>
        <dbReference type="Proteomes" id="UP000014316"/>
    </source>
</evidence>
<dbReference type="Proteomes" id="UP000014316">
    <property type="component" value="Unassembled WGS sequence"/>
</dbReference>
<evidence type="ECO:0000313" key="1">
    <source>
        <dbReference type="EMBL" id="EPC48791.1"/>
    </source>
</evidence>
<organism evidence="1 2">
    <name type="scientific">Lacticaseibacillus paracasei subsp. paracasei Lpp123</name>
    <dbReference type="NCBI Taxonomy" id="1256201"/>
    <lineage>
        <taxon>Bacteria</taxon>
        <taxon>Bacillati</taxon>
        <taxon>Bacillota</taxon>
        <taxon>Bacilli</taxon>
        <taxon>Lactobacillales</taxon>
        <taxon>Lactobacillaceae</taxon>
        <taxon>Lacticaseibacillus</taxon>
    </lineage>
</organism>